<dbReference type="Proteomes" id="UP000196084">
    <property type="component" value="Unassembled WGS sequence"/>
</dbReference>
<feature type="transmembrane region" description="Helical" evidence="1">
    <location>
        <begin position="21"/>
        <end position="41"/>
    </location>
</feature>
<evidence type="ECO:0000256" key="1">
    <source>
        <dbReference type="SAM" id="Phobius"/>
    </source>
</evidence>
<evidence type="ECO:0000313" key="3">
    <source>
        <dbReference type="Proteomes" id="UP000196084"/>
    </source>
</evidence>
<keyword evidence="3" id="KW-1185">Reference proteome</keyword>
<sequence>MVDRLMTAAELASNDMTRRTSGLVLLAGAVLATVVVYAGLVPRYALTDEPARALLTLVGGWVPYTLVFYLLGRFYSSPSSLPSMRTADLGLGAVLIFLLLSLGLEAWGFTPERIPEAHLVQAIGIFTGLALFGWGIGRRSKAITDVAETP</sequence>
<feature type="transmembrane region" description="Helical" evidence="1">
    <location>
        <begin position="53"/>
        <end position="75"/>
    </location>
</feature>
<organism evidence="2 3">
    <name type="scientific">Natronolimnobius baerhuensis</name>
    <dbReference type="NCBI Taxonomy" id="253108"/>
    <lineage>
        <taxon>Archaea</taxon>
        <taxon>Methanobacteriati</taxon>
        <taxon>Methanobacteriota</taxon>
        <taxon>Stenosarchaea group</taxon>
        <taxon>Halobacteria</taxon>
        <taxon>Halobacteriales</taxon>
        <taxon>Natrialbaceae</taxon>
        <taxon>Natronolimnobius</taxon>
    </lineage>
</organism>
<protein>
    <submittedName>
        <fullName evidence="2">Uncharacterized protein</fullName>
    </submittedName>
</protein>
<evidence type="ECO:0000313" key="2">
    <source>
        <dbReference type="EMBL" id="OVE83092.1"/>
    </source>
</evidence>
<keyword evidence="1" id="KW-1133">Transmembrane helix</keyword>
<feature type="transmembrane region" description="Helical" evidence="1">
    <location>
        <begin position="87"/>
        <end position="107"/>
    </location>
</feature>
<proteinExistence type="predicted"/>
<keyword evidence="1" id="KW-0812">Transmembrane</keyword>
<reference evidence="2 3" key="1">
    <citation type="submission" date="2017-02" db="EMBL/GenBank/DDBJ databases">
        <title>Natronthermophilus aegyptiacus gen. nov.,sp. nov., an aerobic, extremely halophilic alkalithermophilic archaeon isolated from the athalassohaline Wadi An Natrun, Egypt.</title>
        <authorList>
            <person name="Zhao B."/>
        </authorList>
    </citation>
    <scope>NUCLEOTIDE SEQUENCE [LARGE SCALE GENOMIC DNA]</scope>
    <source>
        <strain evidence="2 3">CGMCC 1.3597</strain>
    </source>
</reference>
<name>A0A202E4B3_9EURY</name>
<dbReference type="EMBL" id="MWPH01000004">
    <property type="protein sequence ID" value="OVE83092.1"/>
    <property type="molecule type" value="Genomic_DNA"/>
</dbReference>
<keyword evidence="1" id="KW-0472">Membrane</keyword>
<gene>
    <name evidence="2" type="ORF">B2G88_16900</name>
</gene>
<feature type="transmembrane region" description="Helical" evidence="1">
    <location>
        <begin position="119"/>
        <end position="137"/>
    </location>
</feature>
<dbReference type="AlphaFoldDB" id="A0A202E4B3"/>
<comment type="caution">
    <text evidence="2">The sequence shown here is derived from an EMBL/GenBank/DDBJ whole genome shotgun (WGS) entry which is preliminary data.</text>
</comment>
<accession>A0A202E4B3</accession>